<dbReference type="Proteomes" id="UP001164929">
    <property type="component" value="Chromosome 12"/>
</dbReference>
<accession>A0AAD6M3E4</accession>
<proteinExistence type="predicted"/>
<sequence>MISEMKFWNVIQAISAATAANTASTTIRTATITSYGFKYHA</sequence>
<keyword evidence="2" id="KW-1185">Reference proteome</keyword>
<comment type="caution">
    <text evidence="1">The sequence shown here is derived from an EMBL/GenBank/DDBJ whole genome shotgun (WGS) entry which is preliminary data.</text>
</comment>
<organism evidence="1 2">
    <name type="scientific">Populus alba x Populus x berolinensis</name>
    <dbReference type="NCBI Taxonomy" id="444605"/>
    <lineage>
        <taxon>Eukaryota</taxon>
        <taxon>Viridiplantae</taxon>
        <taxon>Streptophyta</taxon>
        <taxon>Embryophyta</taxon>
        <taxon>Tracheophyta</taxon>
        <taxon>Spermatophyta</taxon>
        <taxon>Magnoliopsida</taxon>
        <taxon>eudicotyledons</taxon>
        <taxon>Gunneridae</taxon>
        <taxon>Pentapetalae</taxon>
        <taxon>rosids</taxon>
        <taxon>fabids</taxon>
        <taxon>Malpighiales</taxon>
        <taxon>Salicaceae</taxon>
        <taxon>Saliceae</taxon>
        <taxon>Populus</taxon>
    </lineage>
</organism>
<dbReference type="EMBL" id="JAQIZT010000012">
    <property type="protein sequence ID" value="KAJ6977669.1"/>
    <property type="molecule type" value="Genomic_DNA"/>
</dbReference>
<evidence type="ECO:0000313" key="2">
    <source>
        <dbReference type="Proteomes" id="UP001164929"/>
    </source>
</evidence>
<protein>
    <submittedName>
        <fullName evidence="1">Uncharacterized protein</fullName>
    </submittedName>
</protein>
<evidence type="ECO:0000313" key="1">
    <source>
        <dbReference type="EMBL" id="KAJ6977669.1"/>
    </source>
</evidence>
<dbReference type="AlphaFoldDB" id="A0AAD6M3E4"/>
<gene>
    <name evidence="1" type="ORF">NC653_029539</name>
</gene>
<reference evidence="1" key="1">
    <citation type="journal article" date="2023" name="Mol. Ecol. Resour.">
        <title>Chromosome-level genome assembly of a triploid poplar Populus alba 'Berolinensis'.</title>
        <authorList>
            <person name="Chen S."/>
            <person name="Yu Y."/>
            <person name="Wang X."/>
            <person name="Wang S."/>
            <person name="Zhang T."/>
            <person name="Zhou Y."/>
            <person name="He R."/>
            <person name="Meng N."/>
            <person name="Wang Y."/>
            <person name="Liu W."/>
            <person name="Liu Z."/>
            <person name="Liu J."/>
            <person name="Guo Q."/>
            <person name="Huang H."/>
            <person name="Sederoff R.R."/>
            <person name="Wang G."/>
            <person name="Qu G."/>
            <person name="Chen S."/>
        </authorList>
    </citation>
    <scope>NUCLEOTIDE SEQUENCE</scope>
    <source>
        <strain evidence="1">SC-2020</strain>
    </source>
</reference>
<name>A0AAD6M3E4_9ROSI</name>